<comment type="caution">
    <text evidence="2">The sequence shown here is derived from an EMBL/GenBank/DDBJ whole genome shotgun (WGS) entry which is preliminary data.</text>
</comment>
<name>A0ABV9F5L7_9SPHN</name>
<feature type="repeat" description="TPR" evidence="1">
    <location>
        <begin position="57"/>
        <end position="90"/>
    </location>
</feature>
<reference evidence="3" key="1">
    <citation type="journal article" date="2019" name="Int. J. Syst. Evol. Microbiol.">
        <title>The Global Catalogue of Microorganisms (GCM) 10K type strain sequencing project: providing services to taxonomists for standard genome sequencing and annotation.</title>
        <authorList>
            <consortium name="The Broad Institute Genomics Platform"/>
            <consortium name="The Broad Institute Genome Sequencing Center for Infectious Disease"/>
            <person name="Wu L."/>
            <person name="Ma J."/>
        </authorList>
    </citation>
    <scope>NUCLEOTIDE SEQUENCE [LARGE SCALE GENOMIC DNA]</scope>
    <source>
        <strain evidence="3">NBRC 103632</strain>
    </source>
</reference>
<keyword evidence="1" id="KW-0802">TPR repeat</keyword>
<dbReference type="InterPro" id="IPR030887">
    <property type="entry name" value="Beta-barrel_YaiO"/>
</dbReference>
<dbReference type="Proteomes" id="UP001595957">
    <property type="component" value="Unassembled WGS sequence"/>
</dbReference>
<gene>
    <name evidence="2" type="ORF">ACFO3E_18225</name>
</gene>
<dbReference type="Pfam" id="PF14559">
    <property type="entry name" value="TPR_19"/>
    <property type="match status" value="1"/>
</dbReference>
<keyword evidence="3" id="KW-1185">Reference proteome</keyword>
<dbReference type="RefSeq" id="WP_066523630.1">
    <property type="nucleotide sequence ID" value="NZ_JBHSFZ010000064.1"/>
</dbReference>
<organism evidence="2 3">
    <name type="scientific">Sphingobium tyrosinilyticum</name>
    <dbReference type="NCBI Taxonomy" id="2715436"/>
    <lineage>
        <taxon>Bacteria</taxon>
        <taxon>Pseudomonadati</taxon>
        <taxon>Pseudomonadota</taxon>
        <taxon>Alphaproteobacteria</taxon>
        <taxon>Sphingomonadales</taxon>
        <taxon>Sphingomonadaceae</taxon>
        <taxon>Sphingobium</taxon>
    </lineage>
</organism>
<dbReference type="EMBL" id="JBHSFZ010000064">
    <property type="protein sequence ID" value="MFC4596090.1"/>
    <property type="molecule type" value="Genomic_DNA"/>
</dbReference>
<evidence type="ECO:0000256" key="1">
    <source>
        <dbReference type="PROSITE-ProRule" id="PRU00339"/>
    </source>
</evidence>
<dbReference type="InterPro" id="IPR019734">
    <property type="entry name" value="TPR_rpt"/>
</dbReference>
<dbReference type="Gene3D" id="1.25.40.10">
    <property type="entry name" value="Tetratricopeptide repeat domain"/>
    <property type="match status" value="1"/>
</dbReference>
<dbReference type="PROSITE" id="PS50005">
    <property type="entry name" value="TPR"/>
    <property type="match status" value="1"/>
</dbReference>
<evidence type="ECO:0000313" key="2">
    <source>
        <dbReference type="EMBL" id="MFC4596090.1"/>
    </source>
</evidence>
<protein>
    <submittedName>
        <fullName evidence="2">YaiO family outer membrane beta-barrel protein</fullName>
    </submittedName>
</protein>
<proteinExistence type="predicted"/>
<dbReference type="SUPFAM" id="SSF48452">
    <property type="entry name" value="TPR-like"/>
    <property type="match status" value="1"/>
</dbReference>
<sequence>MILLVSTAAAVPLAQDTAPNASRREQIAQARAAAARQDFARAIRLLEQADAVHPQDPEILRLLGSAYAFDQRYPQAIATLRRASLLAPDDLDIRAALARAYLWSGDRAAARGEAAAIEARSPGNADAAAIRQQLLTSQTSARESERKWGLAAAQSFSHVTFANRPSQTWADTSFAVFGNIGPTTALSVGVEREDRRTATDTRFEVRIDQQLRRSLRIYIAVAATPNANFREKWGVTGGVEADVASFATLLADLRHAEYQDASVTVFQPGVRIAMRKLGLNATVRMINLWDEDGTHRSGLSGRLDRPFSSSATLFAGAATYPDTEAGITRQVHSLFAGGTMPLTQKVLLRAGIDYDRRRATYTRKGASLGIQVRF</sequence>
<accession>A0ABV9F5L7</accession>
<dbReference type="NCBIfam" id="TIGR04390">
    <property type="entry name" value="OMP_YaiO_dom"/>
    <property type="match status" value="1"/>
</dbReference>
<dbReference type="InterPro" id="IPR011990">
    <property type="entry name" value="TPR-like_helical_dom_sf"/>
</dbReference>
<evidence type="ECO:0000313" key="3">
    <source>
        <dbReference type="Proteomes" id="UP001595957"/>
    </source>
</evidence>